<organism evidence="1 2">
    <name type="scientific">Candidatus Merdivivens faecigallinarum</name>
    <dbReference type="NCBI Taxonomy" id="2840871"/>
    <lineage>
        <taxon>Bacteria</taxon>
        <taxon>Pseudomonadati</taxon>
        <taxon>Bacteroidota</taxon>
        <taxon>Bacteroidia</taxon>
        <taxon>Bacteroidales</taxon>
        <taxon>Muribaculaceae</taxon>
        <taxon>Muribaculaceae incertae sedis</taxon>
        <taxon>Candidatus Merdivivens</taxon>
    </lineage>
</organism>
<dbReference type="SUPFAM" id="SSF53756">
    <property type="entry name" value="UDP-Glycosyltransferase/glycogen phosphorylase"/>
    <property type="match status" value="1"/>
</dbReference>
<gene>
    <name evidence="1" type="ORF">IAC87_06485</name>
</gene>
<proteinExistence type="predicted"/>
<keyword evidence="1" id="KW-0378">Hydrolase</keyword>
<dbReference type="EMBL" id="JADILY010000138">
    <property type="protein sequence ID" value="MBO8482175.1"/>
    <property type="molecule type" value="Genomic_DNA"/>
</dbReference>
<dbReference type="Gene3D" id="3.40.50.11190">
    <property type="match status" value="1"/>
</dbReference>
<comment type="caution">
    <text evidence="1">The sequence shown here is derived from an EMBL/GenBank/DDBJ whole genome shotgun (WGS) entry which is preliminary data.</text>
</comment>
<dbReference type="GO" id="GO:0016787">
    <property type="term" value="F:hydrolase activity"/>
    <property type="evidence" value="ECO:0007669"/>
    <property type="project" value="UniProtKB-KW"/>
</dbReference>
<evidence type="ECO:0000313" key="1">
    <source>
        <dbReference type="EMBL" id="MBO8482175.1"/>
    </source>
</evidence>
<dbReference type="Proteomes" id="UP000823772">
    <property type="component" value="Unassembled WGS sequence"/>
</dbReference>
<reference evidence="1" key="1">
    <citation type="submission" date="2020-10" db="EMBL/GenBank/DDBJ databases">
        <authorList>
            <person name="Gilroy R."/>
        </authorList>
    </citation>
    <scope>NUCLEOTIDE SEQUENCE</scope>
    <source>
        <strain evidence="1">B3-2255</strain>
    </source>
</reference>
<name>A0A9D9J0U1_9BACT</name>
<dbReference type="AlphaFoldDB" id="A0A9D9J0U1"/>
<reference evidence="1" key="2">
    <citation type="journal article" date="2021" name="PeerJ">
        <title>Extensive microbial diversity within the chicken gut microbiome revealed by metagenomics and culture.</title>
        <authorList>
            <person name="Gilroy R."/>
            <person name="Ravi A."/>
            <person name="Getino M."/>
            <person name="Pursley I."/>
            <person name="Horton D.L."/>
            <person name="Alikhan N.F."/>
            <person name="Baker D."/>
            <person name="Gharbi K."/>
            <person name="Hall N."/>
            <person name="Watson M."/>
            <person name="Adriaenssens E.M."/>
            <person name="Foster-Nyarko E."/>
            <person name="Jarju S."/>
            <person name="Secka A."/>
            <person name="Antonio M."/>
            <person name="Oren A."/>
            <person name="Chaudhuri R.R."/>
            <person name="La Ragione R."/>
            <person name="Hildebrand F."/>
            <person name="Pallen M.J."/>
        </authorList>
    </citation>
    <scope>NUCLEOTIDE SEQUENCE</scope>
    <source>
        <strain evidence="1">B3-2255</strain>
    </source>
</reference>
<accession>A0A9D9J0U1</accession>
<evidence type="ECO:0000313" key="2">
    <source>
        <dbReference type="Proteomes" id="UP000823772"/>
    </source>
</evidence>
<sequence length="320" mass="35668">MKRKIFFRADAGQEIGYGHFIRTLALADMLRDDFDCTFFTREPSEYQKKEMSEVCRYVPLPSDDSRFGMFLEYLHGDETVVLDNYFFTTAYQREIRAKGCTLVCVDDMHDKHYVADVVINHGAENPSLFSVEPYTRLCLGLGWALLRRPFLDRPVSGRDRRRDGAVVCFGGSDPDDFTGKTVKSLVDGKNGYLVTAVVGDAYGYPMPDYGSRVRYLSRLSAEEMADLFSAAELVVCPASSVCIEALFCGAKVAAGWYVDNQKEFYDCLSRNGSIIPLGRLCGTVPCIPSDAACKGLPAAITGIRDNYRLLFGNLSYGKGY</sequence>
<dbReference type="Gene3D" id="3.40.50.2000">
    <property type="entry name" value="Glycogen Phosphorylase B"/>
    <property type="match status" value="1"/>
</dbReference>
<protein>
    <submittedName>
        <fullName evidence="1">UDP-2,4-diacetamido-2,4, 6-trideoxy-beta-L-altropyranose hydrolase</fullName>
    </submittedName>
</protein>